<keyword evidence="3" id="KW-0234">DNA repair</keyword>
<keyword evidence="7" id="KW-1185">Reference proteome</keyword>
<keyword evidence="4" id="KW-0694">RNA-binding</keyword>
<feature type="domain" description="RRM" evidence="5">
    <location>
        <begin position="113"/>
        <end position="183"/>
    </location>
</feature>
<accession>F4PGQ1</accession>
<dbReference type="GeneID" id="14876703"/>
<proteinExistence type="inferred from homology"/>
<reference evidence="7" key="1">
    <citation type="journal article" date="2011" name="Genome Res.">
        <title>Phylogeny-wide analysis of social amoeba genomes highlights ancient origins for complex intercellular communication.</title>
        <authorList>
            <person name="Heidel A.J."/>
            <person name="Lawal H.M."/>
            <person name="Felder M."/>
            <person name="Schilde C."/>
            <person name="Helps N.R."/>
            <person name="Tunggal B."/>
            <person name="Rivero F."/>
            <person name="John U."/>
            <person name="Schleicher M."/>
            <person name="Eichinger L."/>
            <person name="Platzer M."/>
            <person name="Noegel A.A."/>
            <person name="Schaap P."/>
            <person name="Gloeckner G."/>
        </authorList>
    </citation>
    <scope>NUCLEOTIDE SEQUENCE [LARGE SCALE GENOMIC DNA]</scope>
    <source>
        <strain evidence="7">SH3</strain>
    </source>
</reference>
<dbReference type="InterPro" id="IPR042525">
    <property type="entry name" value="Rad52_Rad59_Rad22_sf"/>
</dbReference>
<dbReference type="AlphaFoldDB" id="F4PGQ1"/>
<evidence type="ECO:0000259" key="5">
    <source>
        <dbReference type="PROSITE" id="PS50102"/>
    </source>
</evidence>
<evidence type="ECO:0000256" key="2">
    <source>
        <dbReference type="ARBA" id="ARBA00022763"/>
    </source>
</evidence>
<dbReference type="RefSeq" id="XP_004362736.1">
    <property type="nucleotide sequence ID" value="XM_004362679.1"/>
</dbReference>
<dbReference type="InterPro" id="IPR012677">
    <property type="entry name" value="Nucleotide-bd_a/b_plait_sf"/>
</dbReference>
<evidence type="ECO:0000256" key="3">
    <source>
        <dbReference type="ARBA" id="ARBA00023204"/>
    </source>
</evidence>
<dbReference type="InterPro" id="IPR040224">
    <property type="entry name" value="RDM1"/>
</dbReference>
<dbReference type="PANTHER" id="PTHR31164:SF1">
    <property type="entry name" value="RAD52 MOTIF-CONTAINING PROTEIN 1"/>
    <property type="match status" value="1"/>
</dbReference>
<dbReference type="GO" id="GO:0006310">
    <property type="term" value="P:DNA recombination"/>
    <property type="evidence" value="ECO:0007669"/>
    <property type="project" value="UniProtKB-ARBA"/>
</dbReference>
<dbReference type="Pfam" id="PF04098">
    <property type="entry name" value="Rad52_Rad22"/>
    <property type="match status" value="1"/>
</dbReference>
<dbReference type="InterPro" id="IPR000504">
    <property type="entry name" value="RRM_dom"/>
</dbReference>
<dbReference type="SMART" id="SM00360">
    <property type="entry name" value="RRM"/>
    <property type="match status" value="1"/>
</dbReference>
<dbReference type="CDD" id="cd00590">
    <property type="entry name" value="RRM_SF"/>
    <property type="match status" value="1"/>
</dbReference>
<dbReference type="InterPro" id="IPR041247">
    <property type="entry name" value="Rad52_fam"/>
</dbReference>
<dbReference type="PANTHER" id="PTHR31164">
    <property type="entry name" value="RAD52 MOTIF-CONTAINING PROTEIN 1"/>
    <property type="match status" value="1"/>
</dbReference>
<dbReference type="GO" id="GO:0005730">
    <property type="term" value="C:nucleolus"/>
    <property type="evidence" value="ECO:0007669"/>
    <property type="project" value="TreeGrafter"/>
</dbReference>
<evidence type="ECO:0000313" key="6">
    <source>
        <dbReference type="EMBL" id="EGG24885.1"/>
    </source>
</evidence>
<dbReference type="OMA" id="NQWSTEI"/>
<name>F4PGQ1_CACFS</name>
<comment type="similarity">
    <text evidence="1">Belongs to the RAD52 family.</text>
</comment>
<sequence>MDNNNNNNITDDGGGANIVYNDDHLIDKEIDEIASFNNNNNNNNGQLGTTTMVISQPLATTTNTQMTTTQAPTSQPVNNLSRIPLQKSLVKRPDINIITSELILLKHYPSPASCLFVRNMTQNVTKDDLYLIYSPLGYLCDVYKFDDYAIIRYFSVIDAQRAYLETYGKLIDGYPLRVSFSSPKSTREPKPLTHDLAVGLLNHFIGFNGWSSKIDASEVVSWDEHVGEESAKYFSCQVNSQVTITSRDGMQSKSGIAGGFCEYSECQLEALGNAKKYSISNARKEVFKTMAIVIVDNIRLIHFLDQPTDEQVDNNLPIATQQTQQPQILQPN</sequence>
<dbReference type="PROSITE" id="PS50102">
    <property type="entry name" value="RRM"/>
    <property type="match status" value="1"/>
</dbReference>
<gene>
    <name evidence="6" type="ORF">DFA_03130</name>
</gene>
<dbReference type="SUPFAM" id="SSF54928">
    <property type="entry name" value="RNA-binding domain, RBD"/>
    <property type="match status" value="1"/>
</dbReference>
<dbReference type="GO" id="GO:0003723">
    <property type="term" value="F:RNA binding"/>
    <property type="evidence" value="ECO:0007669"/>
    <property type="project" value="UniProtKB-UniRule"/>
</dbReference>
<dbReference type="SUPFAM" id="SSF54768">
    <property type="entry name" value="dsRNA-binding domain-like"/>
    <property type="match status" value="1"/>
</dbReference>
<dbReference type="OrthoDB" id="20570at2759"/>
<evidence type="ECO:0000256" key="1">
    <source>
        <dbReference type="ARBA" id="ARBA00006638"/>
    </source>
</evidence>
<protein>
    <recommendedName>
        <fullName evidence="5">RRM domain-containing protein</fullName>
    </recommendedName>
</protein>
<dbReference type="GO" id="GO:0006302">
    <property type="term" value="P:double-strand break repair"/>
    <property type="evidence" value="ECO:0007669"/>
    <property type="project" value="UniProtKB-ARBA"/>
</dbReference>
<dbReference type="InterPro" id="IPR035979">
    <property type="entry name" value="RBD_domain_sf"/>
</dbReference>
<evidence type="ECO:0000256" key="4">
    <source>
        <dbReference type="PROSITE-ProRule" id="PRU00176"/>
    </source>
</evidence>
<dbReference type="EMBL" id="GL883006">
    <property type="protein sequence ID" value="EGG24885.1"/>
    <property type="molecule type" value="Genomic_DNA"/>
</dbReference>
<dbReference type="Proteomes" id="UP000007797">
    <property type="component" value="Unassembled WGS sequence"/>
</dbReference>
<dbReference type="Pfam" id="PF00076">
    <property type="entry name" value="RRM_1"/>
    <property type="match status" value="1"/>
</dbReference>
<dbReference type="Gene3D" id="3.30.390.80">
    <property type="entry name" value="DNA repair protein Rad52/59/22"/>
    <property type="match status" value="1"/>
</dbReference>
<keyword evidence="2" id="KW-0227">DNA damage</keyword>
<evidence type="ECO:0000313" key="7">
    <source>
        <dbReference type="Proteomes" id="UP000007797"/>
    </source>
</evidence>
<dbReference type="KEGG" id="dfa:DFA_03130"/>
<organism evidence="6 7">
    <name type="scientific">Cavenderia fasciculata</name>
    <name type="common">Slime mold</name>
    <name type="synonym">Dictyostelium fasciculatum</name>
    <dbReference type="NCBI Taxonomy" id="261658"/>
    <lineage>
        <taxon>Eukaryota</taxon>
        <taxon>Amoebozoa</taxon>
        <taxon>Evosea</taxon>
        <taxon>Eumycetozoa</taxon>
        <taxon>Dictyostelia</taxon>
        <taxon>Acytosteliales</taxon>
        <taxon>Cavenderiaceae</taxon>
        <taxon>Cavenderia</taxon>
    </lineage>
</organism>
<dbReference type="Gene3D" id="3.30.70.330">
    <property type="match status" value="1"/>
</dbReference>